<evidence type="ECO:0000256" key="4">
    <source>
        <dbReference type="PIRSR" id="PIRSR603782-2"/>
    </source>
</evidence>
<dbReference type="PROSITE" id="PS51352">
    <property type="entry name" value="THIOREDOXIN_2"/>
    <property type="match status" value="1"/>
</dbReference>
<reference evidence="7 8" key="1">
    <citation type="submission" date="2019-10" db="EMBL/GenBank/DDBJ databases">
        <title>Whole-genome sequence of the purple nonsulfur photosynthetic bacterium Rhodocyclus tenuis.</title>
        <authorList>
            <person name="Kyndt J.A."/>
            <person name="Meyer T.E."/>
        </authorList>
    </citation>
    <scope>NUCLEOTIDE SEQUENCE [LARGE SCALE GENOMIC DNA]</scope>
    <source>
        <strain evidence="7 8">DSM 110</strain>
    </source>
</reference>
<comment type="caution">
    <text evidence="7">The sequence shown here is derived from an EMBL/GenBank/DDBJ whole genome shotgun (WGS) entry which is preliminary data.</text>
</comment>
<dbReference type="CDD" id="cd02968">
    <property type="entry name" value="SCO"/>
    <property type="match status" value="1"/>
</dbReference>
<dbReference type="Pfam" id="PF02630">
    <property type="entry name" value="SCO1-SenC"/>
    <property type="match status" value="1"/>
</dbReference>
<dbReference type="OrthoDB" id="9790194at2"/>
<dbReference type="EMBL" id="WIXJ01000006">
    <property type="protein sequence ID" value="MQY52075.1"/>
    <property type="molecule type" value="Genomic_DNA"/>
</dbReference>
<evidence type="ECO:0000256" key="1">
    <source>
        <dbReference type="ARBA" id="ARBA00010996"/>
    </source>
</evidence>
<gene>
    <name evidence="7" type="ORF">GHK24_09835</name>
</gene>
<organism evidence="7 8">
    <name type="scientific">Rhodocyclus tenuis</name>
    <name type="common">Rhodospirillum tenue</name>
    <dbReference type="NCBI Taxonomy" id="1066"/>
    <lineage>
        <taxon>Bacteria</taxon>
        <taxon>Pseudomonadati</taxon>
        <taxon>Pseudomonadota</taxon>
        <taxon>Betaproteobacteria</taxon>
        <taxon>Rhodocyclales</taxon>
        <taxon>Rhodocyclaceae</taxon>
        <taxon>Rhodocyclus</taxon>
    </lineage>
</organism>
<dbReference type="FunFam" id="3.40.30.10:FF:000013">
    <property type="entry name" value="Blast:Protein SCO1 homolog, mitochondrial"/>
    <property type="match status" value="1"/>
</dbReference>
<comment type="similarity">
    <text evidence="1">Belongs to the SCO1/2 family.</text>
</comment>
<dbReference type="PANTHER" id="PTHR12151">
    <property type="entry name" value="ELECTRON TRANSPORT PROTIN SCO1/SENC FAMILY MEMBER"/>
    <property type="match status" value="1"/>
</dbReference>
<evidence type="ECO:0000256" key="2">
    <source>
        <dbReference type="ARBA" id="ARBA00023008"/>
    </source>
</evidence>
<dbReference type="InterPro" id="IPR036249">
    <property type="entry name" value="Thioredoxin-like_sf"/>
</dbReference>
<keyword evidence="4" id="KW-1015">Disulfide bond</keyword>
<dbReference type="GO" id="GO:0046872">
    <property type="term" value="F:metal ion binding"/>
    <property type="evidence" value="ECO:0007669"/>
    <property type="project" value="UniProtKB-KW"/>
</dbReference>
<dbReference type="InterPro" id="IPR003782">
    <property type="entry name" value="SCO1/SenC"/>
</dbReference>
<evidence type="ECO:0000256" key="3">
    <source>
        <dbReference type="PIRSR" id="PIRSR603782-1"/>
    </source>
</evidence>
<evidence type="ECO:0000313" key="7">
    <source>
        <dbReference type="EMBL" id="MQY52075.1"/>
    </source>
</evidence>
<dbReference type="AlphaFoldDB" id="A0A6L5JXM8"/>
<dbReference type="PANTHER" id="PTHR12151:SF25">
    <property type="entry name" value="LINALOOL DEHYDRATASE_ISOMERASE DOMAIN-CONTAINING PROTEIN"/>
    <property type="match status" value="1"/>
</dbReference>
<feature type="binding site" evidence="3">
    <location>
        <position position="107"/>
    </location>
    <ligand>
        <name>Cu cation</name>
        <dbReference type="ChEBI" id="CHEBI:23378"/>
    </ligand>
</feature>
<sequence length="231" mass="24875">MRWQAHIELEDASGAKFSTEFLFAAGNATPAAAGPPPAPAANKEGPPAHRAEVAPTAIAPTPPPAATLARNADDFTLRSAHGPVSLHDFRGKWVLLYFGYTYCPDVCPTALGVIAQALAKLSPEERTRVQPIFISVDPARDTPERLRDYTAFFDPAMIGLTGSTDDIAALARRYRIYYQAQPADANGRYSVDHSATTLLLDTAGTLQERLPHSTTANELAHALQQRLAASR</sequence>
<name>A0A6L5JXM8_RHOTE</name>
<feature type="domain" description="Thioredoxin" evidence="6">
    <location>
        <begin position="66"/>
        <end position="228"/>
    </location>
</feature>
<proteinExistence type="inferred from homology"/>
<evidence type="ECO:0000256" key="5">
    <source>
        <dbReference type="SAM" id="MobiDB-lite"/>
    </source>
</evidence>
<dbReference type="Proteomes" id="UP000480275">
    <property type="component" value="Unassembled WGS sequence"/>
</dbReference>
<accession>A0A6L5JXM8</accession>
<dbReference type="SUPFAM" id="SSF52833">
    <property type="entry name" value="Thioredoxin-like"/>
    <property type="match status" value="1"/>
</dbReference>
<evidence type="ECO:0000313" key="8">
    <source>
        <dbReference type="Proteomes" id="UP000480275"/>
    </source>
</evidence>
<feature type="binding site" evidence="3">
    <location>
        <position position="193"/>
    </location>
    <ligand>
        <name>Cu cation</name>
        <dbReference type="ChEBI" id="CHEBI:23378"/>
    </ligand>
</feature>
<dbReference type="InterPro" id="IPR013766">
    <property type="entry name" value="Thioredoxin_domain"/>
</dbReference>
<feature type="binding site" evidence="3">
    <location>
        <position position="103"/>
    </location>
    <ligand>
        <name>Cu cation</name>
        <dbReference type="ChEBI" id="CHEBI:23378"/>
    </ligand>
</feature>
<feature type="disulfide bond" description="Redox-active" evidence="4">
    <location>
        <begin position="103"/>
        <end position="107"/>
    </location>
</feature>
<dbReference type="Gene3D" id="3.40.30.10">
    <property type="entry name" value="Glutaredoxin"/>
    <property type="match status" value="1"/>
</dbReference>
<keyword evidence="3" id="KW-0479">Metal-binding</keyword>
<evidence type="ECO:0000259" key="6">
    <source>
        <dbReference type="PROSITE" id="PS51352"/>
    </source>
</evidence>
<keyword evidence="2 3" id="KW-0186">Copper</keyword>
<protein>
    <submittedName>
        <fullName evidence="7">Redoxin domain-containing protein</fullName>
    </submittedName>
</protein>
<feature type="region of interest" description="Disordered" evidence="5">
    <location>
        <begin position="28"/>
        <end position="51"/>
    </location>
</feature>